<comment type="caution">
    <text evidence="1">The sequence shown here is derived from an EMBL/GenBank/DDBJ whole genome shotgun (WGS) entry which is preliminary data.</text>
</comment>
<evidence type="ECO:0000313" key="2">
    <source>
        <dbReference type="Proteomes" id="UP001177140"/>
    </source>
</evidence>
<sequence length="230" mass="25760">MDKNSYTMSAFHECTSNRDNLCYDDIFPEETENKHEVLADNQGGYNIQCSKTKREKAKEEAPPEEELLVDFTGLQSENLLKSPLPASNLKDPLCERSATGVHQAGSLKQNGVRNTLLDELNATTDEHFSSITSDASFQTVPKYQLKEEKVPQIGQETHRLAILRLDLSQVPAVDLFGGMCYFLPVGAQIKSVAVYSTRKHVKEDGLVGLFDDKVDELHKVQMLPSEESRQ</sequence>
<gene>
    <name evidence="1" type="ORF">MKW94_025012</name>
</gene>
<evidence type="ECO:0000313" key="1">
    <source>
        <dbReference type="EMBL" id="MCL7022804.1"/>
    </source>
</evidence>
<keyword evidence="2" id="KW-1185">Reference proteome</keyword>
<dbReference type="EMBL" id="JAJJMA010015248">
    <property type="protein sequence ID" value="MCL7022804.1"/>
    <property type="molecule type" value="Genomic_DNA"/>
</dbReference>
<accession>A0AA41UW53</accession>
<dbReference type="Proteomes" id="UP001177140">
    <property type="component" value="Unassembled WGS sequence"/>
</dbReference>
<reference evidence="1" key="1">
    <citation type="submission" date="2022-03" db="EMBL/GenBank/DDBJ databases">
        <title>A functionally conserved STORR gene fusion in Papaver species that diverged 16.8 million years ago.</title>
        <authorList>
            <person name="Catania T."/>
        </authorList>
    </citation>
    <scope>NUCLEOTIDE SEQUENCE</scope>
    <source>
        <strain evidence="1">S-191538</strain>
    </source>
</reference>
<protein>
    <submittedName>
        <fullName evidence="1">Uncharacterized protein</fullName>
    </submittedName>
</protein>
<dbReference type="AlphaFoldDB" id="A0AA41UW53"/>
<proteinExistence type="predicted"/>
<feature type="non-terminal residue" evidence="1">
    <location>
        <position position="230"/>
    </location>
</feature>
<organism evidence="1 2">
    <name type="scientific">Papaver nudicaule</name>
    <name type="common">Iceland poppy</name>
    <dbReference type="NCBI Taxonomy" id="74823"/>
    <lineage>
        <taxon>Eukaryota</taxon>
        <taxon>Viridiplantae</taxon>
        <taxon>Streptophyta</taxon>
        <taxon>Embryophyta</taxon>
        <taxon>Tracheophyta</taxon>
        <taxon>Spermatophyta</taxon>
        <taxon>Magnoliopsida</taxon>
        <taxon>Ranunculales</taxon>
        <taxon>Papaveraceae</taxon>
        <taxon>Papaveroideae</taxon>
        <taxon>Papaver</taxon>
    </lineage>
</organism>
<name>A0AA41UW53_PAPNU</name>